<reference evidence="1" key="1">
    <citation type="journal article" date="2014" name="Front. Microbiol.">
        <title>High frequency of phylogenetically diverse reductive dehalogenase-homologous genes in deep subseafloor sedimentary metagenomes.</title>
        <authorList>
            <person name="Kawai M."/>
            <person name="Futagami T."/>
            <person name="Toyoda A."/>
            <person name="Takaki Y."/>
            <person name="Nishi S."/>
            <person name="Hori S."/>
            <person name="Arai W."/>
            <person name="Tsubouchi T."/>
            <person name="Morono Y."/>
            <person name="Uchiyama I."/>
            <person name="Ito T."/>
            <person name="Fujiyama A."/>
            <person name="Inagaki F."/>
            <person name="Takami H."/>
        </authorList>
    </citation>
    <scope>NUCLEOTIDE SEQUENCE</scope>
    <source>
        <strain evidence="1">Expedition CK06-06</strain>
    </source>
</reference>
<dbReference type="AlphaFoldDB" id="X1AH04"/>
<comment type="caution">
    <text evidence="1">The sequence shown here is derived from an EMBL/GenBank/DDBJ whole genome shotgun (WGS) entry which is preliminary data.</text>
</comment>
<accession>X1AH04</accession>
<organism evidence="1">
    <name type="scientific">marine sediment metagenome</name>
    <dbReference type="NCBI Taxonomy" id="412755"/>
    <lineage>
        <taxon>unclassified sequences</taxon>
        <taxon>metagenomes</taxon>
        <taxon>ecological metagenomes</taxon>
    </lineage>
</organism>
<name>X1AH04_9ZZZZ</name>
<dbReference type="EMBL" id="BART01015187">
    <property type="protein sequence ID" value="GAG81264.1"/>
    <property type="molecule type" value="Genomic_DNA"/>
</dbReference>
<gene>
    <name evidence="1" type="ORF">S01H4_29565</name>
</gene>
<protein>
    <submittedName>
        <fullName evidence="1">Uncharacterized protein</fullName>
    </submittedName>
</protein>
<proteinExistence type="predicted"/>
<evidence type="ECO:0000313" key="1">
    <source>
        <dbReference type="EMBL" id="GAG81264.1"/>
    </source>
</evidence>
<sequence length="63" mass="7107">MSEIPKLKFSDESKNIVFEDLNPKLVFADEFKKLVFDVAVVDYLLIGSNSFLLIGTGNSKLRI</sequence>